<dbReference type="AlphaFoldDB" id="A0A561W999"/>
<comment type="caution">
    <text evidence="2">The sequence shown here is derived from an EMBL/GenBank/DDBJ whole genome shotgun (WGS) entry which is preliminary data.</text>
</comment>
<organism evidence="2 3">
    <name type="scientific">Micromonospora taraxaci</name>
    <dbReference type="NCBI Taxonomy" id="1316803"/>
    <lineage>
        <taxon>Bacteria</taxon>
        <taxon>Bacillati</taxon>
        <taxon>Actinomycetota</taxon>
        <taxon>Actinomycetes</taxon>
        <taxon>Micromonosporales</taxon>
        <taxon>Micromonosporaceae</taxon>
        <taxon>Micromonospora</taxon>
    </lineage>
</organism>
<name>A0A561W999_9ACTN</name>
<feature type="transmembrane region" description="Helical" evidence="1">
    <location>
        <begin position="6"/>
        <end position="24"/>
    </location>
</feature>
<dbReference type="RefSeq" id="WP_244311871.1">
    <property type="nucleotide sequence ID" value="NZ_VIWZ01000001.1"/>
</dbReference>
<evidence type="ECO:0000256" key="1">
    <source>
        <dbReference type="SAM" id="Phobius"/>
    </source>
</evidence>
<protein>
    <submittedName>
        <fullName evidence="2">Uncharacterized protein</fullName>
    </submittedName>
</protein>
<accession>A0A561W999</accession>
<keyword evidence="3" id="KW-1185">Reference proteome</keyword>
<evidence type="ECO:0000313" key="3">
    <source>
        <dbReference type="Proteomes" id="UP000317685"/>
    </source>
</evidence>
<dbReference type="EMBL" id="VIWZ01000001">
    <property type="protein sequence ID" value="TWG20431.1"/>
    <property type="molecule type" value="Genomic_DNA"/>
</dbReference>
<keyword evidence="1" id="KW-0812">Transmembrane</keyword>
<feature type="transmembrane region" description="Helical" evidence="1">
    <location>
        <begin position="31"/>
        <end position="51"/>
    </location>
</feature>
<dbReference type="Proteomes" id="UP000317685">
    <property type="component" value="Unassembled WGS sequence"/>
</dbReference>
<reference evidence="2 3" key="1">
    <citation type="submission" date="2019-06" db="EMBL/GenBank/DDBJ databases">
        <title>Sequencing the genomes of 1000 actinobacteria strains.</title>
        <authorList>
            <person name="Klenk H.-P."/>
        </authorList>
    </citation>
    <scope>NUCLEOTIDE SEQUENCE [LARGE SCALE GENOMIC DNA]</scope>
    <source>
        <strain evidence="2 3">DSM 45885</strain>
    </source>
</reference>
<gene>
    <name evidence="2" type="ORF">FHU34_115833</name>
</gene>
<feature type="transmembrane region" description="Helical" evidence="1">
    <location>
        <begin position="63"/>
        <end position="83"/>
    </location>
</feature>
<dbReference type="GeneID" id="300132170"/>
<keyword evidence="1" id="KW-0472">Membrane</keyword>
<proteinExistence type="predicted"/>
<keyword evidence="1" id="KW-1133">Transmembrane helix</keyword>
<sequence length="96" mass="10224">MPMWLMWYFSSLTVFDPLAALLLALRRLEGLLLGCVVLASDAVANGYANYVLDTAVGITPGRIGQAIITVLAVALSAAVPRVAPWLHRPGRLGPLP</sequence>
<evidence type="ECO:0000313" key="2">
    <source>
        <dbReference type="EMBL" id="TWG20431.1"/>
    </source>
</evidence>